<dbReference type="OrthoDB" id="5338801at2759"/>
<dbReference type="InterPro" id="IPR036397">
    <property type="entry name" value="RNaseH_sf"/>
</dbReference>
<keyword evidence="2" id="KW-1185">Reference proteome</keyword>
<dbReference type="GO" id="GO:0003676">
    <property type="term" value="F:nucleic acid binding"/>
    <property type="evidence" value="ECO:0007669"/>
    <property type="project" value="InterPro"/>
</dbReference>
<dbReference type="Proteomes" id="UP000283090">
    <property type="component" value="Unassembled WGS sequence"/>
</dbReference>
<dbReference type="RefSeq" id="XP_067488601.1">
    <property type="nucleotide sequence ID" value="XM_067637045.1"/>
</dbReference>
<dbReference type="Gene3D" id="3.30.420.10">
    <property type="entry name" value="Ribonuclease H-like superfamily/Ribonuclease H"/>
    <property type="match status" value="1"/>
</dbReference>
<evidence type="ECO:0000313" key="2">
    <source>
        <dbReference type="Proteomes" id="UP000283090"/>
    </source>
</evidence>
<dbReference type="GeneID" id="93589770"/>
<comment type="caution">
    <text evidence="1">The sequence shown here is derived from an EMBL/GenBank/DDBJ whole genome shotgun (WGS) entry which is preliminary data.</text>
</comment>
<protein>
    <submittedName>
        <fullName evidence="1">Uncharacterized protein</fullName>
    </submittedName>
</protein>
<organism evidence="1 2">
    <name type="scientific">Arthrobotrys flagrans</name>
    <name type="common">Nematode-trapping fungus</name>
    <name type="synonym">Trichothecium flagrans</name>
    <dbReference type="NCBI Taxonomy" id="97331"/>
    <lineage>
        <taxon>Eukaryota</taxon>
        <taxon>Fungi</taxon>
        <taxon>Dikarya</taxon>
        <taxon>Ascomycota</taxon>
        <taxon>Pezizomycotina</taxon>
        <taxon>Orbiliomycetes</taxon>
        <taxon>Orbiliales</taxon>
        <taxon>Orbiliaceae</taxon>
        <taxon>Arthrobotrys</taxon>
    </lineage>
</organism>
<dbReference type="VEuPathDB" id="FungiDB:DFL_007459"/>
<reference evidence="1 2" key="1">
    <citation type="submission" date="2019-01" db="EMBL/GenBank/DDBJ databases">
        <title>Intercellular communication is required for trap formation in the nematode-trapping fungus Duddingtonia flagrans.</title>
        <authorList>
            <person name="Youssar L."/>
            <person name="Wernet V."/>
            <person name="Hensel N."/>
            <person name="Hildebrandt H.-G."/>
            <person name="Fischer R."/>
        </authorList>
    </citation>
    <scope>NUCLEOTIDE SEQUENCE [LARGE SCALE GENOMIC DNA]</scope>
    <source>
        <strain evidence="1 2">CBS H-5679</strain>
    </source>
</reference>
<dbReference type="AlphaFoldDB" id="A0A436ZVR8"/>
<evidence type="ECO:0000313" key="1">
    <source>
        <dbReference type="EMBL" id="RVD83057.1"/>
    </source>
</evidence>
<proteinExistence type="predicted"/>
<dbReference type="EMBL" id="SAEB01000009">
    <property type="protein sequence ID" value="RVD83057.1"/>
    <property type="molecule type" value="Genomic_DNA"/>
</dbReference>
<sequence>MENKPRSIQPHPADFAKEMVGRKSEFTIDTKECEPLNPEVIGENLFTAHFPDETPIMFQMIHLSPMSLITWNFFCQKIHGQTLPWLNGQAIYFPEIDKYRPASFIPIHNNMKDSTPFDGVTVTFRRSRSGSTTIRVWGLTELPIVIGGVPLRISCLIVDALPLHRTTSACPVPDLLLQAAIFNGLTTPLEYGWGLRTIKCRTGTALINTQIMPETGNIALEVYVDVANPKPHKRGPIYDFGYSAWFGEDSVFNKCGTMEFNKPHADFSLELRGVLQACYAIRDISTYSYSAFDFTDVAFYCSSGHVVSWADQWSAHGSNPLWVKKLRMEQRFKDLWAEIMLAIKAANKTFHWFYIEPQHNEEATALSHAALMRIPRSTQLLINEPHNILKLRALMKAKQRPSNHLEGLSLEGGMCRRKHPKGFKIDLRCICTKQNKPWEQHFHY</sequence>
<accession>A0A436ZVR8</accession>
<name>A0A436ZVR8_ARTFL</name>
<gene>
    <name evidence="1" type="ORF">DFL_007459</name>
</gene>